<protein>
    <recommendedName>
        <fullName evidence="7">C-type lectin domain-containing protein</fullName>
    </recommendedName>
</protein>
<evidence type="ECO:0000256" key="6">
    <source>
        <dbReference type="SAM" id="SignalP"/>
    </source>
</evidence>
<dbReference type="CDD" id="cd00037">
    <property type="entry name" value="CLECT"/>
    <property type="match status" value="1"/>
</dbReference>
<dbReference type="PROSITE" id="PS50041">
    <property type="entry name" value="C_TYPE_LECTIN_2"/>
    <property type="match status" value="1"/>
</dbReference>
<comment type="subcellular location">
    <subcellularLocation>
        <location evidence="1">Secreted</location>
    </subcellularLocation>
</comment>
<dbReference type="InterPro" id="IPR001304">
    <property type="entry name" value="C-type_lectin-like"/>
</dbReference>
<feature type="coiled-coil region" evidence="5">
    <location>
        <begin position="155"/>
        <end position="189"/>
    </location>
</feature>
<dbReference type="PANTHER" id="PTHR22799:SF1">
    <property type="entry name" value="C-TYPE LECTIN DOMAIN FAMILY 11 MEMBER A"/>
    <property type="match status" value="1"/>
</dbReference>
<feature type="chain" id="PRO_5013356396" description="C-type lectin domain-containing protein" evidence="6">
    <location>
        <begin position="26"/>
        <end position="371"/>
    </location>
</feature>
<reference evidence="8" key="1">
    <citation type="submission" date="2020-05" db="UniProtKB">
        <authorList>
            <consortium name="EnsemblMetazoa"/>
        </authorList>
    </citation>
    <scope>IDENTIFICATION</scope>
    <source>
        <strain evidence="8">BB02</strain>
    </source>
</reference>
<dbReference type="GO" id="GO:0008083">
    <property type="term" value="F:growth factor activity"/>
    <property type="evidence" value="ECO:0007669"/>
    <property type="project" value="TreeGrafter"/>
</dbReference>
<keyword evidence="2" id="KW-0964">Secreted</keyword>
<dbReference type="SMART" id="SM00034">
    <property type="entry name" value="CLECT"/>
    <property type="match status" value="1"/>
</dbReference>
<feature type="domain" description="C-type lectin" evidence="7">
    <location>
        <begin position="247"/>
        <end position="363"/>
    </location>
</feature>
<evidence type="ECO:0000256" key="1">
    <source>
        <dbReference type="ARBA" id="ARBA00004613"/>
    </source>
</evidence>
<evidence type="ECO:0000256" key="3">
    <source>
        <dbReference type="ARBA" id="ARBA00022729"/>
    </source>
</evidence>
<keyword evidence="3 6" id="KW-0732">Signal</keyword>
<feature type="signal peptide" evidence="6">
    <location>
        <begin position="1"/>
        <end position="25"/>
    </location>
</feature>
<dbReference type="Proteomes" id="UP000076420">
    <property type="component" value="Unassembled WGS sequence"/>
</dbReference>
<proteinExistence type="predicted"/>
<dbReference type="PANTHER" id="PTHR22799">
    <property type="entry name" value="TETRANECTIN-RELATED"/>
    <property type="match status" value="1"/>
</dbReference>
<evidence type="ECO:0000256" key="5">
    <source>
        <dbReference type="SAM" id="Coils"/>
    </source>
</evidence>
<dbReference type="AlphaFoldDB" id="A0A2C9KSA0"/>
<evidence type="ECO:0000313" key="9">
    <source>
        <dbReference type="Proteomes" id="UP000076420"/>
    </source>
</evidence>
<evidence type="ECO:0000313" key="8">
    <source>
        <dbReference type="EnsemblMetazoa" id="BGLB022971-PA"/>
    </source>
</evidence>
<dbReference type="EnsemblMetazoa" id="BGLB022971-RA">
    <property type="protein sequence ID" value="BGLB022971-PA"/>
    <property type="gene ID" value="BGLB022971"/>
</dbReference>
<evidence type="ECO:0000256" key="2">
    <source>
        <dbReference type="ARBA" id="ARBA00022525"/>
    </source>
</evidence>
<accession>A0A2C9KSA0</accession>
<name>A0A2C9KSA0_BIOGL</name>
<dbReference type="Gene3D" id="3.10.100.10">
    <property type="entry name" value="Mannose-Binding Protein A, subunit A"/>
    <property type="match status" value="1"/>
</dbReference>
<dbReference type="RefSeq" id="XP_013080266.2">
    <property type="nucleotide sequence ID" value="XM_013224812.2"/>
</dbReference>
<dbReference type="InterPro" id="IPR016186">
    <property type="entry name" value="C-type_lectin-like/link_sf"/>
</dbReference>
<organism evidence="8 9">
    <name type="scientific">Biomphalaria glabrata</name>
    <name type="common">Bloodfluke planorb</name>
    <name type="synonym">Freshwater snail</name>
    <dbReference type="NCBI Taxonomy" id="6526"/>
    <lineage>
        <taxon>Eukaryota</taxon>
        <taxon>Metazoa</taxon>
        <taxon>Spiralia</taxon>
        <taxon>Lophotrochozoa</taxon>
        <taxon>Mollusca</taxon>
        <taxon>Gastropoda</taxon>
        <taxon>Heterobranchia</taxon>
        <taxon>Euthyneura</taxon>
        <taxon>Panpulmonata</taxon>
        <taxon>Hygrophila</taxon>
        <taxon>Lymnaeoidea</taxon>
        <taxon>Planorbidae</taxon>
        <taxon>Biomphalaria</taxon>
    </lineage>
</organism>
<dbReference type="InterPro" id="IPR016187">
    <property type="entry name" value="CTDL_fold"/>
</dbReference>
<dbReference type="InterPro" id="IPR051663">
    <property type="entry name" value="CLec_Tetranectin-domain"/>
</dbReference>
<evidence type="ECO:0000259" key="7">
    <source>
        <dbReference type="PROSITE" id="PS50041"/>
    </source>
</evidence>
<dbReference type="Pfam" id="PF00059">
    <property type="entry name" value="Lectin_C"/>
    <property type="match status" value="1"/>
</dbReference>
<dbReference type="VEuPathDB" id="VectorBase:BGLAX_041195"/>
<dbReference type="GO" id="GO:0030246">
    <property type="term" value="F:carbohydrate binding"/>
    <property type="evidence" value="ECO:0007669"/>
    <property type="project" value="UniProtKB-KW"/>
</dbReference>
<dbReference type="KEGG" id="bgt:106065894"/>
<keyword evidence="5" id="KW-0175">Coiled coil</keyword>
<dbReference type="VEuPathDB" id="VectorBase:BGLB022971"/>
<keyword evidence="4" id="KW-0430">Lectin</keyword>
<dbReference type="SUPFAM" id="SSF56436">
    <property type="entry name" value="C-type lectin-like"/>
    <property type="match status" value="1"/>
</dbReference>
<sequence length="371" mass="41960">MESPRSKIYRLVCFIFILLGNKADASVRITTLPSEMMVGFIDTLSISCNVSDNETLISITLSKSDNSERNFISVARVVINDDPQFIQPMHENLKLEGKINPVGSSYLSLVITSPTSEASGFYNCISVKLNKAGNIVRQNNLTEVKEIVPSIADVHREQKKMFDNLQTQIRHLEDKLNNFNETCDKKIDDIVTRDLQNKQSVQNNFNQVDQKIMNISEDVKFLRDSNDAFTHAMNLSLDAMFMNKFTHGKSTYLLSRSGVYGFVSAEIACAIYGGYVVEIDTREEYDAIVSSFRSGIKFDSVFLGLTDEGTEGHWFFSFSRRPVTFTLWNTGELQGTGENCAILFRPFGFKMADLMCNDQNRLIHFLCELSP</sequence>
<evidence type="ECO:0000256" key="4">
    <source>
        <dbReference type="ARBA" id="ARBA00022734"/>
    </source>
</evidence>
<dbReference type="GO" id="GO:0005615">
    <property type="term" value="C:extracellular space"/>
    <property type="evidence" value="ECO:0007669"/>
    <property type="project" value="TreeGrafter"/>
</dbReference>
<gene>
    <name evidence="8" type="primary">106065894</name>
</gene>
<dbReference type="OrthoDB" id="10255512at2759"/>